<dbReference type="AlphaFoldDB" id="T1AH21"/>
<reference evidence="2" key="2">
    <citation type="journal article" date="2014" name="ISME J.">
        <title>Microbial stratification in low pH oxic and suboxic macroscopic growths along an acid mine drainage.</title>
        <authorList>
            <person name="Mendez-Garcia C."/>
            <person name="Mesa V."/>
            <person name="Sprenger R.R."/>
            <person name="Richter M."/>
            <person name="Diez M.S."/>
            <person name="Solano J."/>
            <person name="Bargiela R."/>
            <person name="Golyshina O.V."/>
            <person name="Manteca A."/>
            <person name="Ramos J.L."/>
            <person name="Gallego J.R."/>
            <person name="Llorente I."/>
            <person name="Martins Dos Santos V.A."/>
            <person name="Jensen O.N."/>
            <person name="Pelaez A.I."/>
            <person name="Sanchez J."/>
            <person name="Ferrer M."/>
        </authorList>
    </citation>
    <scope>NUCLEOTIDE SEQUENCE</scope>
</reference>
<protein>
    <submittedName>
        <fullName evidence="2">Uncharacterized protein</fullName>
    </submittedName>
</protein>
<gene>
    <name evidence="2" type="ORF">B1A_16174</name>
</gene>
<accession>T1AH21</accession>
<evidence type="ECO:0000313" key="2">
    <source>
        <dbReference type="EMBL" id="EQD41200.1"/>
    </source>
</evidence>
<dbReference type="EMBL" id="AUZX01011890">
    <property type="protein sequence ID" value="EQD41200.1"/>
    <property type="molecule type" value="Genomic_DNA"/>
</dbReference>
<organism evidence="2">
    <name type="scientific">mine drainage metagenome</name>
    <dbReference type="NCBI Taxonomy" id="410659"/>
    <lineage>
        <taxon>unclassified sequences</taxon>
        <taxon>metagenomes</taxon>
        <taxon>ecological metagenomes</taxon>
    </lineage>
</organism>
<sequence>MPTQAELPVAQRAVFEGFQNTLLVPLFYLLATLALVIFFWGIYRRFARYRAGRRQRLSRGWAGRILGALWDVLISRKVGRRDP</sequence>
<proteinExistence type="predicted"/>
<keyword evidence="1" id="KW-1133">Transmembrane helix</keyword>
<feature type="non-terminal residue" evidence="2">
    <location>
        <position position="83"/>
    </location>
</feature>
<feature type="transmembrane region" description="Helical" evidence="1">
    <location>
        <begin position="22"/>
        <end position="43"/>
    </location>
</feature>
<name>T1AH21_9ZZZZ</name>
<keyword evidence="1" id="KW-0472">Membrane</keyword>
<keyword evidence="1" id="KW-0812">Transmembrane</keyword>
<evidence type="ECO:0000256" key="1">
    <source>
        <dbReference type="SAM" id="Phobius"/>
    </source>
</evidence>
<reference evidence="2" key="1">
    <citation type="submission" date="2013-08" db="EMBL/GenBank/DDBJ databases">
        <authorList>
            <person name="Mendez C."/>
            <person name="Richter M."/>
            <person name="Ferrer M."/>
            <person name="Sanchez J."/>
        </authorList>
    </citation>
    <scope>NUCLEOTIDE SEQUENCE</scope>
</reference>
<comment type="caution">
    <text evidence="2">The sequence shown here is derived from an EMBL/GenBank/DDBJ whole genome shotgun (WGS) entry which is preliminary data.</text>
</comment>